<gene>
    <name evidence="1" type="ORF">METZ01_LOCUS387597</name>
</gene>
<accession>A0A382UKE3</accession>
<sequence>MTYGGFFSGSFRKSYYLSKIIELTLSKT</sequence>
<proteinExistence type="predicted"/>
<dbReference type="AlphaFoldDB" id="A0A382UKE3"/>
<evidence type="ECO:0000313" key="1">
    <source>
        <dbReference type="EMBL" id="SVD34743.1"/>
    </source>
</evidence>
<protein>
    <submittedName>
        <fullName evidence="1">Uncharacterized protein</fullName>
    </submittedName>
</protein>
<name>A0A382UKE3_9ZZZZ</name>
<organism evidence="1">
    <name type="scientific">marine metagenome</name>
    <dbReference type="NCBI Taxonomy" id="408172"/>
    <lineage>
        <taxon>unclassified sequences</taxon>
        <taxon>metagenomes</taxon>
        <taxon>ecological metagenomes</taxon>
    </lineage>
</organism>
<reference evidence="1" key="1">
    <citation type="submission" date="2018-05" db="EMBL/GenBank/DDBJ databases">
        <authorList>
            <person name="Lanie J.A."/>
            <person name="Ng W.-L."/>
            <person name="Kazmierczak K.M."/>
            <person name="Andrzejewski T.M."/>
            <person name="Davidsen T.M."/>
            <person name="Wayne K.J."/>
            <person name="Tettelin H."/>
            <person name="Glass J.I."/>
            <person name="Rusch D."/>
            <person name="Podicherti R."/>
            <person name="Tsui H.-C.T."/>
            <person name="Winkler M.E."/>
        </authorList>
    </citation>
    <scope>NUCLEOTIDE SEQUENCE</scope>
</reference>
<dbReference type="EMBL" id="UINC01144922">
    <property type="protein sequence ID" value="SVD34743.1"/>
    <property type="molecule type" value="Genomic_DNA"/>
</dbReference>